<dbReference type="Proteomes" id="UP000319732">
    <property type="component" value="Unassembled WGS sequence"/>
</dbReference>
<dbReference type="Gene3D" id="3.40.50.1820">
    <property type="entry name" value="alpha/beta hydrolase"/>
    <property type="match status" value="1"/>
</dbReference>
<dbReference type="GO" id="GO:0006508">
    <property type="term" value="P:proteolysis"/>
    <property type="evidence" value="ECO:0007669"/>
    <property type="project" value="InterPro"/>
</dbReference>
<dbReference type="InterPro" id="IPR050585">
    <property type="entry name" value="Xaa-Pro_dipeptidyl-ppase/CocE"/>
</dbReference>
<dbReference type="PANTHER" id="PTHR43056:SF5">
    <property type="entry name" value="PEPTIDASE S9 PROLYL OLIGOPEPTIDASE CATALYTIC DOMAIN-CONTAINING PROTEIN"/>
    <property type="match status" value="1"/>
</dbReference>
<accession>A0A545U570</accession>
<sequence>MSKITAPYGSWPSAVTTELLTAKSVRLSEPQLDGTDLYWIESRPLEKGRNAIVHRDAGGITRDVLPHPLNARSRVHEYGGGSFCVDRGVLYFVLFDDQRIYRLDTRQSTPLPQPLTPLGAYRHADLCLDRQRRRLICVREDHSVDKAEPRNTLVAVPLDGEPAVQVLVQGDDFYANPRLSPAGDQLSWLCWNHPDMPWDSSECRLASLDTTGRPGPARTIAGGDGESVFQPQWSPQGHLYLVSDRSNWWNLYRYIPAAGPVRLEPVAPLAAEFATPQWSFGMSTYGFLGQGRVLCCYTAAGRWQLATLDPVAGELTRMAEELSDISALCCNPEAADDQPQALFLGASATCGESLWQWQTDGGLQQIATAGDAALEPEDIAVPRAVTFASGTALAHGFYYPPTNARYQGPAPEKPPLLVFCHGGPTGATESSLNLKIQYWTSRGFAVLDVNYRGSTGYGRDYRRQLYGNWGITDVEDVCAGAAHLVEEGLADPDRLAIRGSSAGGYTVLAALAFADTFAAGASLYGIGDLETLARDTHKFEARYMDRLVGSYPAERALYRTRSPVHHGARLNCPVIFFQGLDDKVVPPNQAETMVDMLRRRGVPVSYITFAGEGHGFRQAASIKRALESELSFYSQLFGFTPADAIEAVTVVGLAAD</sequence>
<keyword evidence="3" id="KW-1185">Reference proteome</keyword>
<dbReference type="InterPro" id="IPR001375">
    <property type="entry name" value="Peptidase_S9_cat"/>
</dbReference>
<dbReference type="SUPFAM" id="SSF69322">
    <property type="entry name" value="Tricorn protease domain 2"/>
    <property type="match status" value="1"/>
</dbReference>
<evidence type="ECO:0000313" key="3">
    <source>
        <dbReference type="Proteomes" id="UP000319732"/>
    </source>
</evidence>
<dbReference type="RefSeq" id="WP_142902818.1">
    <property type="nucleotide sequence ID" value="NZ_ML660088.1"/>
</dbReference>
<gene>
    <name evidence="2" type="ORF">FKG94_03565</name>
</gene>
<dbReference type="InterPro" id="IPR029058">
    <property type="entry name" value="AB_hydrolase_fold"/>
</dbReference>
<dbReference type="InterPro" id="IPR011042">
    <property type="entry name" value="6-blade_b-propeller_TolB-like"/>
</dbReference>
<proteinExistence type="predicted"/>
<comment type="caution">
    <text evidence="2">The sequence shown here is derived from an EMBL/GenBank/DDBJ whole genome shotgun (WGS) entry which is preliminary data.</text>
</comment>
<dbReference type="Pfam" id="PF00326">
    <property type="entry name" value="Peptidase_S9"/>
    <property type="match status" value="1"/>
</dbReference>
<dbReference type="AlphaFoldDB" id="A0A545U570"/>
<dbReference type="Gene3D" id="2.120.10.30">
    <property type="entry name" value="TolB, C-terminal domain"/>
    <property type="match status" value="1"/>
</dbReference>
<feature type="domain" description="Peptidase S9 prolyl oligopeptidase catalytic" evidence="1">
    <location>
        <begin position="432"/>
        <end position="638"/>
    </location>
</feature>
<organism evidence="2 3">
    <name type="scientific">Exilibacterium tricleocarpae</name>
    <dbReference type="NCBI Taxonomy" id="2591008"/>
    <lineage>
        <taxon>Bacteria</taxon>
        <taxon>Pseudomonadati</taxon>
        <taxon>Pseudomonadota</taxon>
        <taxon>Gammaproteobacteria</taxon>
        <taxon>Cellvibrionales</taxon>
        <taxon>Cellvibrionaceae</taxon>
        <taxon>Exilibacterium</taxon>
    </lineage>
</organism>
<dbReference type="EMBL" id="VHSG01000005">
    <property type="protein sequence ID" value="TQV84612.1"/>
    <property type="molecule type" value="Genomic_DNA"/>
</dbReference>
<dbReference type="OrthoDB" id="4269629at2"/>
<evidence type="ECO:0000313" key="2">
    <source>
        <dbReference type="EMBL" id="TQV84612.1"/>
    </source>
</evidence>
<name>A0A545U570_9GAMM</name>
<dbReference type="GO" id="GO:0008236">
    <property type="term" value="F:serine-type peptidase activity"/>
    <property type="evidence" value="ECO:0007669"/>
    <property type="project" value="InterPro"/>
</dbReference>
<reference evidence="2 3" key="1">
    <citation type="submission" date="2019-06" db="EMBL/GenBank/DDBJ databases">
        <title>Whole genome sequence for Cellvibrionaceae sp. R142.</title>
        <authorList>
            <person name="Wang G."/>
        </authorList>
    </citation>
    <scope>NUCLEOTIDE SEQUENCE [LARGE SCALE GENOMIC DNA]</scope>
    <source>
        <strain evidence="2 3">R142</strain>
    </source>
</reference>
<protein>
    <submittedName>
        <fullName evidence="2">S9 family peptidase</fullName>
    </submittedName>
</protein>
<dbReference type="SUPFAM" id="SSF53474">
    <property type="entry name" value="alpha/beta-Hydrolases"/>
    <property type="match status" value="1"/>
</dbReference>
<evidence type="ECO:0000259" key="1">
    <source>
        <dbReference type="Pfam" id="PF00326"/>
    </source>
</evidence>
<dbReference type="PANTHER" id="PTHR43056">
    <property type="entry name" value="PEPTIDASE S9 PROLYL OLIGOPEPTIDASE"/>
    <property type="match status" value="1"/>
</dbReference>